<evidence type="ECO:0008006" key="3">
    <source>
        <dbReference type="Google" id="ProtNLM"/>
    </source>
</evidence>
<dbReference type="AlphaFoldDB" id="H6KZK7"/>
<gene>
    <name evidence="1" type="ordered locus">SGRA_3055</name>
</gene>
<organism evidence="1 2">
    <name type="scientific">Saprospira grandis (strain Lewin)</name>
    <dbReference type="NCBI Taxonomy" id="984262"/>
    <lineage>
        <taxon>Bacteria</taxon>
        <taxon>Pseudomonadati</taxon>
        <taxon>Bacteroidota</taxon>
        <taxon>Saprospiria</taxon>
        <taxon>Saprospirales</taxon>
        <taxon>Saprospiraceae</taxon>
        <taxon>Saprospira</taxon>
    </lineage>
</organism>
<dbReference type="InterPro" id="IPR009218">
    <property type="entry name" value="HD_phosphohydro"/>
</dbReference>
<dbReference type="eggNOG" id="COG4339">
    <property type="taxonomic scope" value="Bacteria"/>
</dbReference>
<accession>H6KZK7</accession>
<dbReference type="OrthoDB" id="9808993at2"/>
<dbReference type="PANTHER" id="PTHR21174:SF0">
    <property type="entry name" value="HD PHOSPHOHYDROLASE FAMILY PROTEIN-RELATED"/>
    <property type="match status" value="1"/>
</dbReference>
<evidence type="ECO:0000313" key="1">
    <source>
        <dbReference type="EMBL" id="AFC25783.1"/>
    </source>
</evidence>
<dbReference type="Gene3D" id="1.10.3210.10">
    <property type="entry name" value="Hypothetical protein af1432"/>
    <property type="match status" value="1"/>
</dbReference>
<dbReference type="RefSeq" id="WP_015693382.1">
    <property type="nucleotide sequence ID" value="NC_016940.1"/>
</dbReference>
<dbReference type="PANTHER" id="PTHR21174">
    <property type="match status" value="1"/>
</dbReference>
<evidence type="ECO:0000313" key="2">
    <source>
        <dbReference type="Proteomes" id="UP000007519"/>
    </source>
</evidence>
<dbReference type="EMBL" id="CP002831">
    <property type="protein sequence ID" value="AFC25783.1"/>
    <property type="molecule type" value="Genomic_DNA"/>
</dbReference>
<keyword evidence="2" id="KW-1185">Reference proteome</keyword>
<dbReference type="PIRSF" id="PIRSF035170">
    <property type="entry name" value="HD_phosphohydro"/>
    <property type="match status" value="1"/>
</dbReference>
<dbReference type="Proteomes" id="UP000007519">
    <property type="component" value="Chromosome"/>
</dbReference>
<dbReference type="KEGG" id="sgn:SGRA_3055"/>
<dbReference type="SUPFAM" id="SSF109604">
    <property type="entry name" value="HD-domain/PDEase-like"/>
    <property type="match status" value="1"/>
</dbReference>
<sequence>MIISPYLEEEQKAYLVEKWQEAAGAYSIGPKQQEDIWDLLYAAYADWGRHYHNLSHLYNLLQLADQWEAQLEDKALVQMAIFFHDVEYNPKSKDNERLSAQFARQQLRKPLGAKKCKQLEQYILSTEKHAPLLDEPDCRLFLDFDLAILGQSWSIYEEYAQAVQKEYVNWYNFLFYKQGRRKAMKSFLDRPQIYYSAVFREQYEAQARENIDREISQ</sequence>
<proteinExistence type="predicted"/>
<protein>
    <recommendedName>
        <fullName evidence="3">Metal-dependent HD superfamily phosphohydrolase</fullName>
    </recommendedName>
</protein>
<dbReference type="HOGENOM" id="CLU_051795_2_0_10"/>
<reference evidence="1 2" key="1">
    <citation type="journal article" date="2012" name="Stand. Genomic Sci.">
        <title>Complete genome sequencing and analysis of Saprospira grandis str. Lewin, a predatory marine bacterium.</title>
        <authorList>
            <person name="Saw J.H."/>
            <person name="Yuryev A."/>
            <person name="Kanbe M."/>
            <person name="Hou S."/>
            <person name="Young A.G."/>
            <person name="Aizawa S."/>
            <person name="Alam M."/>
        </authorList>
    </citation>
    <scope>NUCLEOTIDE SEQUENCE [LARGE SCALE GENOMIC DNA]</scope>
    <source>
        <strain evidence="1 2">Lewin</strain>
    </source>
</reference>
<name>H6KZK7_SAPGL</name>